<organism evidence="2 3">
    <name type="scientific">Musa troglodytarum</name>
    <name type="common">fe'i banana</name>
    <dbReference type="NCBI Taxonomy" id="320322"/>
    <lineage>
        <taxon>Eukaryota</taxon>
        <taxon>Viridiplantae</taxon>
        <taxon>Streptophyta</taxon>
        <taxon>Embryophyta</taxon>
        <taxon>Tracheophyta</taxon>
        <taxon>Spermatophyta</taxon>
        <taxon>Magnoliopsida</taxon>
        <taxon>Liliopsida</taxon>
        <taxon>Zingiberales</taxon>
        <taxon>Musaceae</taxon>
        <taxon>Musa</taxon>
    </lineage>
</organism>
<name>A0A9E7H001_9LILI</name>
<protein>
    <submittedName>
        <fullName evidence="2">Uncharacterized protein</fullName>
    </submittedName>
</protein>
<keyword evidence="3" id="KW-1185">Reference proteome</keyword>
<dbReference type="OrthoDB" id="10341555at2759"/>
<evidence type="ECO:0000313" key="2">
    <source>
        <dbReference type="EMBL" id="URE20628.1"/>
    </source>
</evidence>
<dbReference type="Proteomes" id="UP001055439">
    <property type="component" value="Chromosome 7"/>
</dbReference>
<evidence type="ECO:0000313" key="3">
    <source>
        <dbReference type="Proteomes" id="UP001055439"/>
    </source>
</evidence>
<dbReference type="EMBL" id="CP097509">
    <property type="protein sequence ID" value="URE20628.1"/>
    <property type="molecule type" value="Genomic_DNA"/>
</dbReference>
<dbReference type="AlphaFoldDB" id="A0A9E7H001"/>
<feature type="region of interest" description="Disordered" evidence="1">
    <location>
        <begin position="70"/>
        <end position="129"/>
    </location>
</feature>
<reference evidence="2" key="1">
    <citation type="submission" date="2022-05" db="EMBL/GenBank/DDBJ databases">
        <title>The Musa troglodytarum L. genome provides insights into the mechanism of non-climacteric behaviour and enrichment of carotenoids.</title>
        <authorList>
            <person name="Wang J."/>
        </authorList>
    </citation>
    <scope>NUCLEOTIDE SEQUENCE</scope>
    <source>
        <tissue evidence="2">Leaf</tissue>
    </source>
</reference>
<accession>A0A9E7H001</accession>
<feature type="compositionally biased region" description="Low complexity" evidence="1">
    <location>
        <begin position="71"/>
        <end position="80"/>
    </location>
</feature>
<gene>
    <name evidence="2" type="ORF">MUK42_03471</name>
</gene>
<feature type="compositionally biased region" description="Basic and acidic residues" evidence="1">
    <location>
        <begin position="81"/>
        <end position="92"/>
    </location>
</feature>
<sequence>MELGPISNLMLFLSFVLPNNLSTSKDKNNRNRSKKLTKSKIVTTMKKLLCAYVSCVLMLAPHLSHQAALVDSSSSFPSPTTDDRDLGRKSLKEVGFPPPNCAGKEKAEMIHRTKESKLKVSSLGNERKKHEEGEGLIIYSADYSLVSTHPPPLHKHSEP</sequence>
<proteinExistence type="predicted"/>
<feature type="compositionally biased region" description="Basic and acidic residues" evidence="1">
    <location>
        <begin position="103"/>
        <end position="118"/>
    </location>
</feature>
<evidence type="ECO:0000256" key="1">
    <source>
        <dbReference type="SAM" id="MobiDB-lite"/>
    </source>
</evidence>